<dbReference type="RefSeq" id="XP_060298374.1">
    <property type="nucleotide sequence ID" value="XM_060433841.1"/>
</dbReference>
<evidence type="ECO:0000313" key="2">
    <source>
        <dbReference type="EMBL" id="KAK0722450.1"/>
    </source>
</evidence>
<gene>
    <name evidence="2" type="ORF">B0T26DRAFT_219225</name>
</gene>
<dbReference type="EMBL" id="JAUIRO010000003">
    <property type="protein sequence ID" value="KAK0722450.1"/>
    <property type="molecule type" value="Genomic_DNA"/>
</dbReference>
<keyword evidence="3" id="KW-1185">Reference proteome</keyword>
<evidence type="ECO:0000313" key="3">
    <source>
        <dbReference type="Proteomes" id="UP001172101"/>
    </source>
</evidence>
<proteinExistence type="predicted"/>
<sequence length="508" mass="55725">MYKRERPWRGISELDSVLHRRLIAIGNPHLSPASKQHSSPHSQSRGVPSASFCPHIISRPPATLLEAMSTLKITKITRVRGDLKNLEIREGWNMPRPTIDTDEVLYIPGTEATATLGKPAAFRFDRRDIPIEVTATYTLPFPAAPAAPTPAAAPKYRLVGTQWSLTNRAPIDNGFEIISGPFTPGAPSGASGTTFTASKFVVGSTVRDPGAPFKVDSVFQWYIVRDDTAHTLLGASKGAGGIKSQTYLELYFMFGPTHNLPYYYDSEFFLDLNRLAYLDFAKVAGKTWAEVEGDVLFNVVNKLWKLGDRGKPDMLPLFYDSRVGEGGRPHHLRGHTIVMSTFFTRSIKYVNCFDLAAVLKVALLSLGTKPQGTTGTTFVNVISDVKMSVDTPWGYIKSGPLFGWERTQAHECNSPFWQGPGGTLPKVADMDPRRTKFSCHCYVTFRNAQGKTCAVDACHGVLVGGRVQLATGHLEIDDHRKANIDKGPEPVGTPVATGMCFLSSSIYS</sequence>
<protein>
    <submittedName>
        <fullName evidence="2">Uncharacterized protein</fullName>
    </submittedName>
</protein>
<organism evidence="2 3">
    <name type="scientific">Lasiosphaeria miniovina</name>
    <dbReference type="NCBI Taxonomy" id="1954250"/>
    <lineage>
        <taxon>Eukaryota</taxon>
        <taxon>Fungi</taxon>
        <taxon>Dikarya</taxon>
        <taxon>Ascomycota</taxon>
        <taxon>Pezizomycotina</taxon>
        <taxon>Sordariomycetes</taxon>
        <taxon>Sordariomycetidae</taxon>
        <taxon>Sordariales</taxon>
        <taxon>Lasiosphaeriaceae</taxon>
        <taxon>Lasiosphaeria</taxon>
    </lineage>
</organism>
<dbReference type="GeneID" id="85317111"/>
<dbReference type="Proteomes" id="UP001172101">
    <property type="component" value="Unassembled WGS sequence"/>
</dbReference>
<accession>A0AA40E0G4</accession>
<feature type="compositionally biased region" description="Polar residues" evidence="1">
    <location>
        <begin position="33"/>
        <end position="46"/>
    </location>
</feature>
<name>A0AA40E0G4_9PEZI</name>
<comment type="caution">
    <text evidence="2">The sequence shown here is derived from an EMBL/GenBank/DDBJ whole genome shotgun (WGS) entry which is preliminary data.</text>
</comment>
<evidence type="ECO:0000256" key="1">
    <source>
        <dbReference type="SAM" id="MobiDB-lite"/>
    </source>
</evidence>
<dbReference type="AlphaFoldDB" id="A0AA40E0G4"/>
<reference evidence="2" key="1">
    <citation type="submission" date="2023-06" db="EMBL/GenBank/DDBJ databases">
        <title>Genome-scale phylogeny and comparative genomics of the fungal order Sordariales.</title>
        <authorList>
            <consortium name="Lawrence Berkeley National Laboratory"/>
            <person name="Hensen N."/>
            <person name="Bonometti L."/>
            <person name="Westerberg I."/>
            <person name="Brannstrom I.O."/>
            <person name="Guillou S."/>
            <person name="Cros-Aarteil S."/>
            <person name="Calhoun S."/>
            <person name="Haridas S."/>
            <person name="Kuo A."/>
            <person name="Mondo S."/>
            <person name="Pangilinan J."/>
            <person name="Riley R."/>
            <person name="LaButti K."/>
            <person name="Andreopoulos B."/>
            <person name="Lipzen A."/>
            <person name="Chen C."/>
            <person name="Yanf M."/>
            <person name="Daum C."/>
            <person name="Ng V."/>
            <person name="Clum A."/>
            <person name="Steindorff A."/>
            <person name="Ohm R."/>
            <person name="Martin F."/>
            <person name="Silar P."/>
            <person name="Natvig D."/>
            <person name="Lalanne C."/>
            <person name="Gautier V."/>
            <person name="Ament-velasquez S.L."/>
            <person name="Kruys A."/>
            <person name="Hutchinson M.I."/>
            <person name="Powell A.J."/>
            <person name="Barry K."/>
            <person name="Miller A.N."/>
            <person name="Grigoriev I.V."/>
            <person name="Debuchy R."/>
            <person name="Gladieux P."/>
            <person name="Thoren M.H."/>
            <person name="Johannesson H."/>
        </authorList>
    </citation>
    <scope>NUCLEOTIDE SEQUENCE</scope>
    <source>
        <strain evidence="2">SMH2392-1A</strain>
    </source>
</reference>
<feature type="region of interest" description="Disordered" evidence="1">
    <location>
        <begin position="29"/>
        <end position="52"/>
    </location>
</feature>